<dbReference type="Gene3D" id="2.30.110.10">
    <property type="entry name" value="Electron Transport, Fmn-binding Protein, Chain A"/>
    <property type="match status" value="2"/>
</dbReference>
<evidence type="ECO:0000313" key="1">
    <source>
        <dbReference type="EMBL" id="MDO1450522.1"/>
    </source>
</evidence>
<dbReference type="Proteomes" id="UP001168528">
    <property type="component" value="Unassembled WGS sequence"/>
</dbReference>
<keyword evidence="2" id="KW-1185">Reference proteome</keyword>
<dbReference type="SUPFAM" id="SSF50475">
    <property type="entry name" value="FMN-binding split barrel"/>
    <property type="match status" value="2"/>
</dbReference>
<sequence>MISSLFHHGELEMQQKTGEQMSAYRNGRIVVPYIVEGAATYIEQQTFVIVSSQDGQGRIWTSILSGEKGYMKVLDEKTLLLFPGLTHSNPADFFWHNIAHYPFTGMLFIEPATRRRYRVNGQVKVEKDRLLISVQQAYVNCPKYIQSRKVTGGKKPIYQDGITKGTALTGELMNWIKAADTFFVGSSNGGQELDASHRGGNPGFVDILNPSTLRIPDYRGNSMYNTLGNFLSYPQAGLLFIDFQAYRTLQLTGKASVTQENSLIKQREVTGRYWTLVIEEWALLDNISDTVWTFMDYSPYNPL</sequence>
<dbReference type="PANTHER" id="PTHR42815">
    <property type="entry name" value="FAD-BINDING, PUTATIVE (AFU_ORTHOLOGUE AFUA_6G07600)-RELATED"/>
    <property type="match status" value="1"/>
</dbReference>
<accession>A0ABT8RIL6</accession>
<dbReference type="RefSeq" id="WP_302041324.1">
    <property type="nucleotide sequence ID" value="NZ_JAUKPO010000032.1"/>
</dbReference>
<comment type="caution">
    <text evidence="1">The sequence shown here is derived from an EMBL/GenBank/DDBJ whole genome shotgun (WGS) entry which is preliminary data.</text>
</comment>
<dbReference type="PANTHER" id="PTHR42815:SF2">
    <property type="entry name" value="FAD-BINDING, PUTATIVE (AFU_ORTHOLOGUE AFUA_6G07600)-RELATED"/>
    <property type="match status" value="1"/>
</dbReference>
<reference evidence="1" key="1">
    <citation type="submission" date="2023-07" db="EMBL/GenBank/DDBJ databases">
        <title>The genome sequence of Rhodocytophaga aerolata KACC 12507.</title>
        <authorList>
            <person name="Zhang X."/>
        </authorList>
    </citation>
    <scope>NUCLEOTIDE SEQUENCE</scope>
    <source>
        <strain evidence="1">KACC 12507</strain>
    </source>
</reference>
<name>A0ABT8RIL6_9BACT</name>
<dbReference type="EMBL" id="JAUKPO010000032">
    <property type="protein sequence ID" value="MDO1450522.1"/>
    <property type="molecule type" value="Genomic_DNA"/>
</dbReference>
<dbReference type="InterPro" id="IPR012349">
    <property type="entry name" value="Split_barrel_FMN-bd"/>
</dbReference>
<organism evidence="1 2">
    <name type="scientific">Rhodocytophaga aerolata</name>
    <dbReference type="NCBI Taxonomy" id="455078"/>
    <lineage>
        <taxon>Bacteria</taxon>
        <taxon>Pseudomonadati</taxon>
        <taxon>Bacteroidota</taxon>
        <taxon>Cytophagia</taxon>
        <taxon>Cytophagales</taxon>
        <taxon>Rhodocytophagaceae</taxon>
        <taxon>Rhodocytophaga</taxon>
    </lineage>
</organism>
<proteinExistence type="predicted"/>
<protein>
    <submittedName>
        <fullName evidence="1">Pyridoxamine 5'-phosphate oxidase family protein</fullName>
    </submittedName>
</protein>
<gene>
    <name evidence="1" type="ORF">Q0590_29875</name>
</gene>
<evidence type="ECO:0000313" key="2">
    <source>
        <dbReference type="Proteomes" id="UP001168528"/>
    </source>
</evidence>